<evidence type="ECO:0000313" key="6">
    <source>
        <dbReference type="Proteomes" id="UP000814243"/>
    </source>
</evidence>
<keyword evidence="2" id="KW-0716">Sensory transduction</keyword>
<gene>
    <name evidence="5" type="ORF">HF086_006665</name>
</gene>
<organism evidence="5 6">
    <name type="scientific">Spodoptera exigua</name>
    <name type="common">Beet armyworm</name>
    <name type="synonym">Noctua fulgens</name>
    <dbReference type="NCBI Taxonomy" id="7107"/>
    <lineage>
        <taxon>Eukaryota</taxon>
        <taxon>Metazoa</taxon>
        <taxon>Ecdysozoa</taxon>
        <taxon>Arthropoda</taxon>
        <taxon>Hexapoda</taxon>
        <taxon>Insecta</taxon>
        <taxon>Pterygota</taxon>
        <taxon>Neoptera</taxon>
        <taxon>Endopterygota</taxon>
        <taxon>Lepidoptera</taxon>
        <taxon>Glossata</taxon>
        <taxon>Ditrysia</taxon>
        <taxon>Noctuoidea</taxon>
        <taxon>Noctuidae</taxon>
        <taxon>Amphipyrinae</taxon>
        <taxon>Spodoptera</taxon>
    </lineage>
</organism>
<dbReference type="Gene3D" id="2.60.40.640">
    <property type="match status" value="2"/>
</dbReference>
<dbReference type="InterPro" id="IPR011021">
    <property type="entry name" value="Arrestin-like_N"/>
</dbReference>
<sequence>MDVVCQILITRTEDGVFKSGDLVTGTIKYFIEEPTKYETISINFHGKGNCWWTKTDSSAPGRNFGNTEDYVNQTICFYTGKSGEELSGAYEYPFQFLLPVNIPSSYKDGNCVIDYKIIVTFVKTTKREQFEAEIPVHAYVTSSIHEPISFGLQKKLFSMFANNKIGLKGELENVAVTPGANINMTLKVNNNSNNEIFIKTELIKCFTFMSNRGDSSTDVVLIPNTTTGYNIEKNTEENLTCIVPTFSNLFSIQNTKIIKGEYKVRVTIQMPFPYKDATVEVPVVIGKIIGEVTAPVAMKNQHYDEEK</sequence>
<proteinExistence type="inferred from homology"/>
<feature type="domain" description="Arrestin-like N-terminal" evidence="3">
    <location>
        <begin position="10"/>
        <end position="133"/>
    </location>
</feature>
<evidence type="ECO:0000259" key="4">
    <source>
        <dbReference type="Pfam" id="PF02752"/>
    </source>
</evidence>
<dbReference type="Proteomes" id="UP000814243">
    <property type="component" value="Unassembled WGS sequence"/>
</dbReference>
<evidence type="ECO:0000256" key="2">
    <source>
        <dbReference type="ARBA" id="ARBA00022606"/>
    </source>
</evidence>
<reference evidence="5" key="1">
    <citation type="journal article" date="2021" name="G3 (Bethesda)">
        <title>Genome and transcriptome analysis of the beet armyworm Spodoptera exigua reveals targets for pest control. .</title>
        <authorList>
            <person name="Simon S."/>
            <person name="Breeschoten T."/>
            <person name="Jansen H.J."/>
            <person name="Dirks R.P."/>
            <person name="Schranz M.E."/>
            <person name="Ros V.I.D."/>
        </authorList>
    </citation>
    <scope>NUCLEOTIDE SEQUENCE</scope>
    <source>
        <strain evidence="5">TB_SE_WUR_2020</strain>
    </source>
</reference>
<dbReference type="PANTHER" id="PTHR11188:SF17">
    <property type="entry name" value="FI21816P1"/>
    <property type="match status" value="1"/>
</dbReference>
<dbReference type="Pfam" id="PF00339">
    <property type="entry name" value="Arrestin_N"/>
    <property type="match status" value="1"/>
</dbReference>
<dbReference type="InterPro" id="IPR014756">
    <property type="entry name" value="Ig_E-set"/>
</dbReference>
<dbReference type="InterPro" id="IPR050357">
    <property type="entry name" value="Arrestin_domain-protein"/>
</dbReference>
<dbReference type="AlphaFoldDB" id="A0A922ME69"/>
<comment type="similarity">
    <text evidence="1">Belongs to the arrestin family.</text>
</comment>
<dbReference type="PANTHER" id="PTHR11188">
    <property type="entry name" value="ARRESTIN DOMAIN CONTAINING PROTEIN"/>
    <property type="match status" value="1"/>
</dbReference>
<dbReference type="EMBL" id="JACEFF010000557">
    <property type="protein sequence ID" value="KAH9635425.1"/>
    <property type="molecule type" value="Genomic_DNA"/>
</dbReference>
<evidence type="ECO:0000313" key="5">
    <source>
        <dbReference type="EMBL" id="KAH9635425.1"/>
    </source>
</evidence>
<dbReference type="GO" id="GO:0005737">
    <property type="term" value="C:cytoplasm"/>
    <property type="evidence" value="ECO:0007669"/>
    <property type="project" value="TreeGrafter"/>
</dbReference>
<evidence type="ECO:0008006" key="7">
    <source>
        <dbReference type="Google" id="ProtNLM"/>
    </source>
</evidence>
<evidence type="ECO:0000256" key="1">
    <source>
        <dbReference type="ARBA" id="ARBA00005298"/>
    </source>
</evidence>
<dbReference type="InterPro" id="IPR014752">
    <property type="entry name" value="Arrestin-like_C"/>
</dbReference>
<protein>
    <recommendedName>
        <fullName evidence="7">Arrestin C-terminal-like domain-containing protein</fullName>
    </recommendedName>
</protein>
<evidence type="ECO:0000259" key="3">
    <source>
        <dbReference type="Pfam" id="PF00339"/>
    </source>
</evidence>
<dbReference type="InterPro" id="IPR011022">
    <property type="entry name" value="Arrestin_C-like"/>
</dbReference>
<dbReference type="SUPFAM" id="SSF81296">
    <property type="entry name" value="E set domains"/>
    <property type="match status" value="2"/>
</dbReference>
<dbReference type="Pfam" id="PF02752">
    <property type="entry name" value="Arrestin_C"/>
    <property type="match status" value="1"/>
</dbReference>
<feature type="domain" description="Arrestin C-terminal-like" evidence="4">
    <location>
        <begin position="163"/>
        <end position="288"/>
    </location>
</feature>
<comment type="caution">
    <text evidence="5">The sequence shown here is derived from an EMBL/GenBank/DDBJ whole genome shotgun (WGS) entry which is preliminary data.</text>
</comment>
<dbReference type="GO" id="GO:0015031">
    <property type="term" value="P:protein transport"/>
    <property type="evidence" value="ECO:0007669"/>
    <property type="project" value="TreeGrafter"/>
</dbReference>
<accession>A0A922ME69</accession>
<name>A0A922ME69_SPOEX</name>